<keyword evidence="2" id="KW-0407">Ion channel</keyword>
<name>A0ABP0YJD7_9ROSI</name>
<evidence type="ECO:0000313" key="4">
    <source>
        <dbReference type="Proteomes" id="UP001642487"/>
    </source>
</evidence>
<proteinExistence type="predicted"/>
<dbReference type="Gene3D" id="1.10.287.630">
    <property type="entry name" value="Helix hairpin bin"/>
    <property type="match status" value="1"/>
</dbReference>
<keyword evidence="4" id="KW-1185">Reference proteome</keyword>
<dbReference type="InterPro" id="IPR018490">
    <property type="entry name" value="cNMP-bd_dom_sf"/>
</dbReference>
<keyword evidence="1" id="KW-0406">Ion transport</keyword>
<evidence type="ECO:0000256" key="2">
    <source>
        <dbReference type="ARBA" id="ARBA00023303"/>
    </source>
</evidence>
<keyword evidence="1" id="KW-0813">Transport</keyword>
<keyword evidence="1" id="KW-1071">Ligand-gated ion channel</keyword>
<reference evidence="3 4" key="1">
    <citation type="submission" date="2024-03" db="EMBL/GenBank/DDBJ databases">
        <authorList>
            <person name="Gkanogiannis A."/>
            <person name="Becerra Lopez-Lavalle L."/>
        </authorList>
    </citation>
    <scope>NUCLEOTIDE SEQUENCE [LARGE SCALE GENOMIC DNA]</scope>
</reference>
<accession>A0ABP0YJD7</accession>
<dbReference type="Proteomes" id="UP001642487">
    <property type="component" value="Chromosome 3"/>
</dbReference>
<evidence type="ECO:0000256" key="1">
    <source>
        <dbReference type="ARBA" id="ARBA00023286"/>
    </source>
</evidence>
<dbReference type="PANTHER" id="PTHR45651:SF5">
    <property type="entry name" value="CYCLIC NUCLEOTIDE-GATED ION CHANNEL 1"/>
    <property type="match status" value="1"/>
</dbReference>
<evidence type="ECO:0000313" key="3">
    <source>
        <dbReference type="EMBL" id="CAK9319148.1"/>
    </source>
</evidence>
<gene>
    <name evidence="3" type="ORF">CITCOLO1_LOCUS11141</name>
</gene>
<sequence>MAQRMLPKQLRWHIGRYDQYKWQLNRGVTEEELINELPVDLRRDIKRLLHFDACLVNLKCHFLVALITDY</sequence>
<organism evidence="3 4">
    <name type="scientific">Citrullus colocynthis</name>
    <name type="common">colocynth</name>
    <dbReference type="NCBI Taxonomy" id="252529"/>
    <lineage>
        <taxon>Eukaryota</taxon>
        <taxon>Viridiplantae</taxon>
        <taxon>Streptophyta</taxon>
        <taxon>Embryophyta</taxon>
        <taxon>Tracheophyta</taxon>
        <taxon>Spermatophyta</taxon>
        <taxon>Magnoliopsida</taxon>
        <taxon>eudicotyledons</taxon>
        <taxon>Gunneridae</taxon>
        <taxon>Pentapetalae</taxon>
        <taxon>rosids</taxon>
        <taxon>fabids</taxon>
        <taxon>Cucurbitales</taxon>
        <taxon>Cucurbitaceae</taxon>
        <taxon>Benincaseae</taxon>
        <taxon>Citrullus</taxon>
    </lineage>
</organism>
<protein>
    <submittedName>
        <fullName evidence="3">Uncharacterized protein</fullName>
    </submittedName>
</protein>
<dbReference type="EMBL" id="OZ021737">
    <property type="protein sequence ID" value="CAK9319148.1"/>
    <property type="molecule type" value="Genomic_DNA"/>
</dbReference>
<dbReference type="PANTHER" id="PTHR45651">
    <property type="entry name" value="CYCLIC NUCLEOTIDE-GATED ION CHANNEL 15-RELATED-RELATED"/>
    <property type="match status" value="1"/>
</dbReference>
<dbReference type="SUPFAM" id="SSF51206">
    <property type="entry name" value="cAMP-binding domain-like"/>
    <property type="match status" value="1"/>
</dbReference>